<protein>
    <submittedName>
        <fullName evidence="1">Uncharacterized protein</fullName>
    </submittedName>
</protein>
<evidence type="ECO:0000313" key="1">
    <source>
        <dbReference type="EMBL" id="OTP69769.1"/>
    </source>
</evidence>
<reference evidence="1 2" key="1">
    <citation type="submission" date="2017-03" db="EMBL/GenBank/DDBJ databases">
        <title>Genome analysis of strain PAMC 26577.</title>
        <authorList>
            <person name="Oh H.-M."/>
            <person name="Yang J.-A."/>
        </authorList>
    </citation>
    <scope>NUCLEOTIDE SEQUENCE [LARGE SCALE GENOMIC DNA]</scope>
    <source>
        <strain evidence="1 2">PAMC 26577</strain>
    </source>
</reference>
<sequence>MPDVTVVVHRDSADIHAHFSCTERHKSLLVTRERVVDAQ</sequence>
<gene>
    <name evidence="1" type="ORF">PAMC26577_29035</name>
</gene>
<organism evidence="1 2">
    <name type="scientific">Caballeronia sordidicola</name>
    <name type="common">Burkholderia sordidicola</name>
    <dbReference type="NCBI Taxonomy" id="196367"/>
    <lineage>
        <taxon>Bacteria</taxon>
        <taxon>Pseudomonadati</taxon>
        <taxon>Pseudomonadota</taxon>
        <taxon>Betaproteobacteria</taxon>
        <taxon>Burkholderiales</taxon>
        <taxon>Burkholderiaceae</taxon>
        <taxon>Caballeronia</taxon>
    </lineage>
</organism>
<comment type="caution">
    <text evidence="1">The sequence shown here is derived from an EMBL/GenBank/DDBJ whole genome shotgun (WGS) entry which is preliminary data.</text>
</comment>
<evidence type="ECO:0000313" key="2">
    <source>
        <dbReference type="Proteomes" id="UP000195221"/>
    </source>
</evidence>
<proteinExistence type="predicted"/>
<dbReference type="AlphaFoldDB" id="A0A242MEX3"/>
<accession>A0A242MEX3</accession>
<dbReference type="Proteomes" id="UP000195221">
    <property type="component" value="Unassembled WGS sequence"/>
</dbReference>
<dbReference type="EMBL" id="NBTZ01000112">
    <property type="protein sequence ID" value="OTP69769.1"/>
    <property type="molecule type" value="Genomic_DNA"/>
</dbReference>
<name>A0A242MEX3_CABSO</name>